<dbReference type="EMBL" id="JRHX01000092">
    <property type="protein sequence ID" value="KXZ68509.1"/>
    <property type="molecule type" value="Genomic_DNA"/>
</dbReference>
<protein>
    <submittedName>
        <fullName evidence="1">Uncharacterized protein</fullName>
    </submittedName>
</protein>
<evidence type="ECO:0000313" key="2">
    <source>
        <dbReference type="Proteomes" id="UP000075544"/>
    </source>
</evidence>
<gene>
    <name evidence="1" type="ORF">AVENLUH13518_03237</name>
</gene>
<comment type="caution">
    <text evidence="1">The sequence shown here is derived from an EMBL/GenBank/DDBJ whole genome shotgun (WGS) entry which is preliminary data.</text>
</comment>
<dbReference type="Proteomes" id="UP000075544">
    <property type="component" value="Unassembled WGS sequence"/>
</dbReference>
<sequence length="39" mass="4616">MHKNFLKMRDVYVPIAIFKKWHRQIGADLHSDPVPIEGK</sequence>
<name>A0A150HQN0_9GAMM</name>
<accession>A0A150HQN0</accession>
<dbReference type="PATRIC" id="fig|52133.19.peg.3285"/>
<proteinExistence type="predicted"/>
<organism evidence="1 2">
    <name type="scientific">Acinetobacter venetianus</name>
    <dbReference type="NCBI Taxonomy" id="52133"/>
    <lineage>
        <taxon>Bacteria</taxon>
        <taxon>Pseudomonadati</taxon>
        <taxon>Pseudomonadota</taxon>
        <taxon>Gammaproteobacteria</taxon>
        <taxon>Moraxellales</taxon>
        <taxon>Moraxellaceae</taxon>
        <taxon>Acinetobacter</taxon>
    </lineage>
</organism>
<reference evidence="1 2" key="1">
    <citation type="journal article" date="2016" name="Sci. Rep.">
        <title>Genomic and phenotypic characterization of the species Acinetobacter venetianus.</title>
        <authorList>
            <person name="Fondi M."/>
            <person name="Maida I."/>
            <person name="Perrin E."/>
            <person name="Orlandini V."/>
            <person name="La Torre L."/>
            <person name="Bosi E."/>
            <person name="Negroni A."/>
            <person name="Zanaroli G."/>
            <person name="Fava F."/>
            <person name="Decorosi F."/>
            <person name="Giovannetti L."/>
            <person name="Viti C."/>
            <person name="Vaneechoutte M."/>
            <person name="Dijkshoorn L."/>
            <person name="Fani R."/>
        </authorList>
    </citation>
    <scope>NUCLEOTIDE SEQUENCE [LARGE SCALE GENOMIC DNA]</scope>
    <source>
        <strain evidence="1 2">LUH13518</strain>
    </source>
</reference>
<evidence type="ECO:0000313" key="1">
    <source>
        <dbReference type="EMBL" id="KXZ68509.1"/>
    </source>
</evidence>
<dbReference type="AlphaFoldDB" id="A0A150HQN0"/>